<feature type="compositionally biased region" description="Acidic residues" evidence="1">
    <location>
        <begin position="53"/>
        <end position="64"/>
    </location>
</feature>
<reference evidence="2" key="1">
    <citation type="submission" date="2019-08" db="EMBL/GenBank/DDBJ databases">
        <authorList>
            <person name="Kucharzyk K."/>
            <person name="Murdoch R.W."/>
            <person name="Higgins S."/>
            <person name="Loffler F."/>
        </authorList>
    </citation>
    <scope>NUCLEOTIDE SEQUENCE</scope>
</reference>
<feature type="compositionally biased region" description="Basic and acidic residues" evidence="1">
    <location>
        <begin position="11"/>
        <end position="21"/>
    </location>
</feature>
<feature type="compositionally biased region" description="Acidic residues" evidence="1">
    <location>
        <begin position="1"/>
        <end position="10"/>
    </location>
</feature>
<organism evidence="2">
    <name type="scientific">bioreactor metagenome</name>
    <dbReference type="NCBI Taxonomy" id="1076179"/>
    <lineage>
        <taxon>unclassified sequences</taxon>
        <taxon>metagenomes</taxon>
        <taxon>ecological metagenomes</taxon>
    </lineage>
</organism>
<proteinExistence type="predicted"/>
<gene>
    <name evidence="2" type="ORF">SDC9_147269</name>
</gene>
<accession>A0A645EDE9</accession>
<feature type="compositionally biased region" description="Basic and acidic residues" evidence="1">
    <location>
        <begin position="41"/>
        <end position="52"/>
    </location>
</feature>
<protein>
    <submittedName>
        <fullName evidence="2">Uncharacterized protein</fullName>
    </submittedName>
</protein>
<feature type="region of interest" description="Disordered" evidence="1">
    <location>
        <begin position="41"/>
        <end position="64"/>
    </location>
</feature>
<dbReference type="EMBL" id="VSSQ01046120">
    <property type="protein sequence ID" value="MPN00075.1"/>
    <property type="molecule type" value="Genomic_DNA"/>
</dbReference>
<sequence>MQIGHDDDDVGHDGQADDRQTDVQSDAVAFWCLFKDEQQDVGDEQRGHHGIDEEVDGIDCDIDP</sequence>
<dbReference type="AlphaFoldDB" id="A0A645EDE9"/>
<evidence type="ECO:0000256" key="1">
    <source>
        <dbReference type="SAM" id="MobiDB-lite"/>
    </source>
</evidence>
<feature type="region of interest" description="Disordered" evidence="1">
    <location>
        <begin position="1"/>
        <end position="22"/>
    </location>
</feature>
<comment type="caution">
    <text evidence="2">The sequence shown here is derived from an EMBL/GenBank/DDBJ whole genome shotgun (WGS) entry which is preliminary data.</text>
</comment>
<name>A0A645EDE9_9ZZZZ</name>
<evidence type="ECO:0000313" key="2">
    <source>
        <dbReference type="EMBL" id="MPN00075.1"/>
    </source>
</evidence>